<dbReference type="AlphaFoldDB" id="A0A845G6X2"/>
<keyword evidence="1" id="KW-0418">Kinase</keyword>
<evidence type="ECO:0000313" key="2">
    <source>
        <dbReference type="Proteomes" id="UP000470302"/>
    </source>
</evidence>
<keyword evidence="1" id="KW-0723">Serine/threonine-protein kinase</keyword>
<dbReference type="RefSeq" id="WP_161098530.1">
    <property type="nucleotide sequence ID" value="NZ_WWCW01000081.1"/>
</dbReference>
<dbReference type="Proteomes" id="UP000470302">
    <property type="component" value="Unassembled WGS sequence"/>
</dbReference>
<comment type="caution">
    <text evidence="1">The sequence shown here is derived from an EMBL/GenBank/DDBJ whole genome shotgun (WGS) entry which is preliminary data.</text>
</comment>
<reference evidence="1 2" key="1">
    <citation type="submission" date="2020-01" db="EMBL/GenBank/DDBJ databases">
        <title>Novel species isolated from a subtropical stream in China.</title>
        <authorList>
            <person name="Lu H."/>
        </authorList>
    </citation>
    <scope>NUCLEOTIDE SEQUENCE [LARGE SCALE GENOMIC DNA]</scope>
    <source>
        <strain evidence="1 2">FT82W</strain>
    </source>
</reference>
<accession>A0A845G6X2</accession>
<protein>
    <submittedName>
        <fullName evidence="1">Serine/threonine protein kinase</fullName>
    </submittedName>
</protein>
<name>A0A845G6X2_9BURK</name>
<evidence type="ECO:0000313" key="1">
    <source>
        <dbReference type="EMBL" id="MYM89621.1"/>
    </source>
</evidence>
<sequence length="178" mass="19563">MSVHTYWIVDIDATAEEAPALADKVRQWLVELEIILPGPPLADQAYLPLYRYGPAAARWAHENALGHDLLCAGLQIVTERTVFHAGEGDVGPFVCPHCGATHDDLPWSPPTEAWYEGEGDNRLTCPACGTASSIAEWRSGWAYGHLGFGFVEGRMLDRLGDELAALTGHRLRIVHEHL</sequence>
<dbReference type="GO" id="GO:0004674">
    <property type="term" value="F:protein serine/threonine kinase activity"/>
    <property type="evidence" value="ECO:0007669"/>
    <property type="project" value="UniProtKB-KW"/>
</dbReference>
<gene>
    <name evidence="1" type="ORF">GTP91_20880</name>
</gene>
<dbReference type="EMBL" id="WWCW01000081">
    <property type="protein sequence ID" value="MYM89621.1"/>
    <property type="molecule type" value="Genomic_DNA"/>
</dbReference>
<keyword evidence="1" id="KW-0808">Transferase</keyword>
<organism evidence="1 2">
    <name type="scientific">Duganella vulcania</name>
    <dbReference type="NCBI Taxonomy" id="2692166"/>
    <lineage>
        <taxon>Bacteria</taxon>
        <taxon>Pseudomonadati</taxon>
        <taxon>Pseudomonadota</taxon>
        <taxon>Betaproteobacteria</taxon>
        <taxon>Burkholderiales</taxon>
        <taxon>Oxalobacteraceae</taxon>
        <taxon>Telluria group</taxon>
        <taxon>Duganella</taxon>
    </lineage>
</organism>
<proteinExistence type="predicted"/>